<dbReference type="EMBL" id="BOMW01000082">
    <property type="protein sequence ID" value="GIF09354.1"/>
    <property type="molecule type" value="Genomic_DNA"/>
</dbReference>
<dbReference type="Proteomes" id="UP000629619">
    <property type="component" value="Unassembled WGS sequence"/>
</dbReference>
<organism evidence="2 3">
    <name type="scientific">Actinoplanes siamensis</name>
    <dbReference type="NCBI Taxonomy" id="1223317"/>
    <lineage>
        <taxon>Bacteria</taxon>
        <taxon>Bacillati</taxon>
        <taxon>Actinomycetota</taxon>
        <taxon>Actinomycetes</taxon>
        <taxon>Micromonosporales</taxon>
        <taxon>Micromonosporaceae</taxon>
        <taxon>Actinoplanes</taxon>
    </lineage>
</organism>
<dbReference type="AlphaFoldDB" id="A0A919TP10"/>
<comment type="caution">
    <text evidence="2">The sequence shown here is derived from an EMBL/GenBank/DDBJ whole genome shotgun (WGS) entry which is preliminary data.</text>
</comment>
<evidence type="ECO:0000313" key="2">
    <source>
        <dbReference type="EMBL" id="GIF09354.1"/>
    </source>
</evidence>
<dbReference type="SUPFAM" id="SSF54593">
    <property type="entry name" value="Glyoxalase/Bleomycin resistance protein/Dihydroxybiphenyl dioxygenase"/>
    <property type="match status" value="1"/>
</dbReference>
<sequence length="169" mass="19133">MSAETRTPERIEPRPLVGALHHVAVQTSDIDSAIAWYTDFFGCVARWSMESGFSPQSCERLPGLARVVEMASGDMRFHLFTRGPGHDPADLDSNQFQHVCIRVDSPEELSRWRDKYMELYNSGRYVFRRPEPAGEIDIDADGMQSFYAYDVNGLEIEMSYMPGGDDGSR</sequence>
<evidence type="ECO:0000259" key="1">
    <source>
        <dbReference type="PROSITE" id="PS51819"/>
    </source>
</evidence>
<evidence type="ECO:0000313" key="3">
    <source>
        <dbReference type="Proteomes" id="UP000629619"/>
    </source>
</evidence>
<gene>
    <name evidence="2" type="ORF">Asi03nite_68920</name>
</gene>
<dbReference type="CDD" id="cd06587">
    <property type="entry name" value="VOC"/>
    <property type="match status" value="1"/>
</dbReference>
<dbReference type="InterPro" id="IPR037523">
    <property type="entry name" value="VOC_core"/>
</dbReference>
<dbReference type="PROSITE" id="PS51819">
    <property type="entry name" value="VOC"/>
    <property type="match status" value="1"/>
</dbReference>
<dbReference type="InterPro" id="IPR004360">
    <property type="entry name" value="Glyas_Fos-R_dOase_dom"/>
</dbReference>
<dbReference type="Pfam" id="PF00903">
    <property type="entry name" value="Glyoxalase"/>
    <property type="match status" value="1"/>
</dbReference>
<reference evidence="2" key="1">
    <citation type="submission" date="2021-01" db="EMBL/GenBank/DDBJ databases">
        <title>Whole genome shotgun sequence of Actinoplanes siamensis NBRC 109076.</title>
        <authorList>
            <person name="Komaki H."/>
            <person name="Tamura T."/>
        </authorList>
    </citation>
    <scope>NUCLEOTIDE SEQUENCE</scope>
    <source>
        <strain evidence="2">NBRC 109076</strain>
    </source>
</reference>
<dbReference type="Gene3D" id="3.10.180.10">
    <property type="entry name" value="2,3-Dihydroxybiphenyl 1,2-Dioxygenase, domain 1"/>
    <property type="match status" value="1"/>
</dbReference>
<proteinExistence type="predicted"/>
<keyword evidence="3" id="KW-1185">Reference proteome</keyword>
<feature type="domain" description="VOC" evidence="1">
    <location>
        <begin position="19"/>
        <end position="161"/>
    </location>
</feature>
<protein>
    <recommendedName>
        <fullName evidence="1">VOC domain-containing protein</fullName>
    </recommendedName>
</protein>
<accession>A0A919TP10</accession>
<dbReference type="InterPro" id="IPR029068">
    <property type="entry name" value="Glyas_Bleomycin-R_OHBP_Dase"/>
</dbReference>
<name>A0A919TP10_9ACTN</name>